<dbReference type="EMBL" id="CP044639">
    <property type="protein sequence ID" value="QFP42529.1"/>
    <property type="molecule type" value="Genomic_DNA"/>
</dbReference>
<reference evidence="2" key="1">
    <citation type="submission" date="2019-10" db="EMBL/GenBank/DDBJ databases">
        <title>Whole genome sequencing of Borrelia miyamotoi strains isolated in Europe.</title>
        <authorList>
            <person name="Sprong H."/>
            <person name="Azagi T."/>
            <person name="Kuleshov K.V."/>
            <person name="Platonov A.E."/>
            <person name="Hoornstra D."/>
            <person name="Hovius J.W."/>
        </authorList>
    </citation>
    <scope>NUCLEOTIDE SEQUENCE</scope>
    <source>
        <strain evidence="2">NL-IR-1</strain>
        <strain evidence="1">NL-IR-2</strain>
        <plasmid evidence="2">unnamed</plasmid>
    </source>
</reference>
<dbReference type="Pfam" id="PF05561">
    <property type="entry name" value="DUF764"/>
    <property type="match status" value="1"/>
</dbReference>
<dbReference type="AlphaFoldDB" id="A0A5P8AUR4"/>
<evidence type="ECO:0000313" key="1">
    <source>
        <dbReference type="EMBL" id="QFP42529.1"/>
    </source>
</evidence>
<dbReference type="InterPro" id="IPR008483">
    <property type="entry name" value="DUF764_BOR_spp"/>
</dbReference>
<evidence type="ECO:0000313" key="2">
    <source>
        <dbReference type="EMBL" id="QFP48660.1"/>
    </source>
</evidence>
<geneLocation type="plasmid" evidence="2">
    <name>unnamed</name>
</geneLocation>
<feature type="non-terminal residue" evidence="2">
    <location>
        <position position="44"/>
    </location>
</feature>
<dbReference type="RefSeq" id="WP_152301226.1">
    <property type="nucleotide sequence ID" value="NZ_CP044639.1"/>
</dbReference>
<gene>
    <name evidence="1" type="ORF">F9Y90_05370</name>
    <name evidence="2" type="ORF">F9Y91_05420</name>
</gene>
<keyword evidence="2" id="KW-0614">Plasmid</keyword>
<sequence>MILDIYTLQKYIISILQKFKEFIYSDFDIQIINTYNHPYISKLT</sequence>
<proteinExistence type="predicted"/>
<accession>A0A5P8AUR4</accession>
<dbReference type="EMBL" id="CP044802">
    <property type="protein sequence ID" value="QFP48660.1"/>
    <property type="molecule type" value="Genomic_DNA"/>
</dbReference>
<protein>
    <submittedName>
        <fullName evidence="2">DUF764 family protein</fullName>
    </submittedName>
</protein>
<organism evidence="2">
    <name type="scientific">Borrelia miyamotoi</name>
    <dbReference type="NCBI Taxonomy" id="47466"/>
    <lineage>
        <taxon>Bacteria</taxon>
        <taxon>Pseudomonadati</taxon>
        <taxon>Spirochaetota</taxon>
        <taxon>Spirochaetia</taxon>
        <taxon>Spirochaetales</taxon>
        <taxon>Borreliaceae</taxon>
        <taxon>Borrelia</taxon>
    </lineage>
</organism>
<name>A0A5P8AUR4_9SPIR</name>